<dbReference type="InterPro" id="IPR042094">
    <property type="entry name" value="T2SS_GspF_sf"/>
</dbReference>
<dbReference type="GO" id="GO:0005886">
    <property type="term" value="C:plasma membrane"/>
    <property type="evidence" value="ECO:0007669"/>
    <property type="project" value="UniProtKB-SubCell"/>
</dbReference>
<evidence type="ECO:0000256" key="6">
    <source>
        <dbReference type="ARBA" id="ARBA00023136"/>
    </source>
</evidence>
<keyword evidence="3" id="KW-1003">Cell membrane</keyword>
<dbReference type="PANTHER" id="PTHR30012:SF0">
    <property type="entry name" value="TYPE II SECRETION SYSTEM PROTEIN F-RELATED"/>
    <property type="match status" value="1"/>
</dbReference>
<dbReference type="Proteomes" id="UP000320176">
    <property type="component" value="Unassembled WGS sequence"/>
</dbReference>
<evidence type="ECO:0000313" key="9">
    <source>
        <dbReference type="EMBL" id="TWU06466.1"/>
    </source>
</evidence>
<keyword evidence="10" id="KW-1185">Reference proteome</keyword>
<dbReference type="AlphaFoldDB" id="A0A5C6B5B8"/>
<feature type="domain" description="Type II secretion system protein GspF" evidence="8">
    <location>
        <begin position="1"/>
        <end position="117"/>
    </location>
</feature>
<dbReference type="OrthoDB" id="211600at2"/>
<keyword evidence="4 7" id="KW-0812">Transmembrane</keyword>
<feature type="transmembrane region" description="Helical" evidence="7">
    <location>
        <begin position="294"/>
        <end position="321"/>
    </location>
</feature>
<comment type="similarity">
    <text evidence="2">Belongs to the GSP F family.</text>
</comment>
<keyword evidence="6 7" id="KW-0472">Membrane</keyword>
<dbReference type="InterPro" id="IPR018076">
    <property type="entry name" value="T2SS_GspF_dom"/>
</dbReference>
<comment type="caution">
    <text evidence="9">The sequence shown here is derived from an EMBL/GenBank/DDBJ whole genome shotgun (WGS) entry which is preliminary data.</text>
</comment>
<dbReference type="Gene3D" id="1.20.81.30">
    <property type="entry name" value="Type II secretion system (T2SS), domain F"/>
    <property type="match status" value="2"/>
</dbReference>
<evidence type="ECO:0000256" key="1">
    <source>
        <dbReference type="ARBA" id="ARBA00004651"/>
    </source>
</evidence>
<keyword evidence="5 7" id="KW-1133">Transmembrane helix</keyword>
<dbReference type="EMBL" id="SJPN01000002">
    <property type="protein sequence ID" value="TWU06466.1"/>
    <property type="molecule type" value="Genomic_DNA"/>
</dbReference>
<feature type="transmembrane region" description="Helical" evidence="7">
    <location>
        <begin position="145"/>
        <end position="164"/>
    </location>
</feature>
<evidence type="ECO:0000256" key="4">
    <source>
        <dbReference type="ARBA" id="ARBA00022692"/>
    </source>
</evidence>
<protein>
    <submittedName>
        <fullName evidence="9">Type II secretion system protein F</fullName>
    </submittedName>
</protein>
<evidence type="ECO:0000256" key="7">
    <source>
        <dbReference type="SAM" id="Phobius"/>
    </source>
</evidence>
<evidence type="ECO:0000256" key="5">
    <source>
        <dbReference type="ARBA" id="ARBA00022989"/>
    </source>
</evidence>
<gene>
    <name evidence="9" type="primary">epsF_2</name>
    <name evidence="9" type="ORF">Pla52n_21870</name>
</gene>
<evidence type="ECO:0000256" key="2">
    <source>
        <dbReference type="ARBA" id="ARBA00005745"/>
    </source>
</evidence>
<dbReference type="InterPro" id="IPR003004">
    <property type="entry name" value="GspF/PilC"/>
</dbReference>
<feature type="transmembrane region" description="Helical" evidence="7">
    <location>
        <begin position="96"/>
        <end position="120"/>
    </location>
</feature>
<reference evidence="9 10" key="1">
    <citation type="submission" date="2019-02" db="EMBL/GenBank/DDBJ databases">
        <title>Deep-cultivation of Planctomycetes and their phenomic and genomic characterization uncovers novel biology.</title>
        <authorList>
            <person name="Wiegand S."/>
            <person name="Jogler M."/>
            <person name="Boedeker C."/>
            <person name="Pinto D."/>
            <person name="Vollmers J."/>
            <person name="Rivas-Marin E."/>
            <person name="Kohn T."/>
            <person name="Peeters S.H."/>
            <person name="Heuer A."/>
            <person name="Rast P."/>
            <person name="Oberbeckmann S."/>
            <person name="Bunk B."/>
            <person name="Jeske O."/>
            <person name="Meyerdierks A."/>
            <person name="Storesund J.E."/>
            <person name="Kallscheuer N."/>
            <person name="Luecker S."/>
            <person name="Lage O.M."/>
            <person name="Pohl T."/>
            <person name="Merkel B.J."/>
            <person name="Hornburger P."/>
            <person name="Mueller R.-W."/>
            <person name="Bruemmer F."/>
            <person name="Labrenz M."/>
            <person name="Spormann A.M."/>
            <person name="Op Den Camp H."/>
            <person name="Overmann J."/>
            <person name="Amann R."/>
            <person name="Jetten M.S.M."/>
            <person name="Mascher T."/>
            <person name="Medema M.H."/>
            <person name="Devos D.P."/>
            <person name="Kaster A.-K."/>
            <person name="Ovreas L."/>
            <person name="Rohde M."/>
            <person name="Galperin M.Y."/>
            <person name="Jogler C."/>
        </authorList>
    </citation>
    <scope>NUCLEOTIDE SEQUENCE [LARGE SCALE GENOMIC DNA]</scope>
    <source>
        <strain evidence="9 10">Pla52n</strain>
    </source>
</reference>
<name>A0A5C6B5B8_9BACT</name>
<accession>A0A5C6B5B8</accession>
<evidence type="ECO:0000259" key="8">
    <source>
        <dbReference type="Pfam" id="PF00482"/>
    </source>
</evidence>
<dbReference type="PANTHER" id="PTHR30012">
    <property type="entry name" value="GENERAL SECRETION PATHWAY PROTEIN"/>
    <property type="match status" value="1"/>
</dbReference>
<dbReference type="Pfam" id="PF00482">
    <property type="entry name" value="T2SSF"/>
    <property type="match status" value="2"/>
</dbReference>
<feature type="domain" description="Type II secretion system protein GspF" evidence="8">
    <location>
        <begin position="195"/>
        <end position="315"/>
    </location>
</feature>
<proteinExistence type="inferred from homology"/>
<evidence type="ECO:0000313" key="10">
    <source>
        <dbReference type="Proteomes" id="UP000320176"/>
    </source>
</evidence>
<sequence>MGVGLRAGADLVKLLRAEAQHGSARQRQAIENLITGVLQGEQISDLMKRDNKFFPPLMASLVHVGEETGKIETTFLTLADHYDQQLSLRRQFVKSIIWPSIQLVLAIFVLSLVIWLMGILSPPGGGEMTDILGLGLRGESGVLKFWGYIAIVAAFLAAIYFAFVKNVGGVQNLLPVFYMIPKLGNSVRTITLARFTRTLSLALGAGLDPIRSIALGLESTDSEYYSAGAEKAKLAIRDGGQTLAGGLAATNVFPEDLLQMVEISEISGTESESIGTIANEYEERAKIAMGTLSGIATAVVWVTVAAAIIFFIFRIVSVIMVPYKEAFEGL</sequence>
<evidence type="ECO:0000256" key="3">
    <source>
        <dbReference type="ARBA" id="ARBA00022475"/>
    </source>
</evidence>
<organism evidence="9 10">
    <name type="scientific">Stieleria varia</name>
    <dbReference type="NCBI Taxonomy" id="2528005"/>
    <lineage>
        <taxon>Bacteria</taxon>
        <taxon>Pseudomonadati</taxon>
        <taxon>Planctomycetota</taxon>
        <taxon>Planctomycetia</taxon>
        <taxon>Pirellulales</taxon>
        <taxon>Pirellulaceae</taxon>
        <taxon>Stieleria</taxon>
    </lineage>
</organism>
<comment type="subcellular location">
    <subcellularLocation>
        <location evidence="1">Cell membrane</location>
        <topology evidence="1">Multi-pass membrane protein</topology>
    </subcellularLocation>
</comment>